<dbReference type="HOGENOM" id="CLU_024022_1_1_1"/>
<dbReference type="AlphaFoldDB" id="M4CWH0"/>
<keyword evidence="1" id="KW-0805">Transcription regulation</keyword>
<dbReference type="InterPro" id="IPR036093">
    <property type="entry name" value="NAC_dom_sf"/>
</dbReference>
<organism evidence="7 8">
    <name type="scientific">Brassica campestris</name>
    <name type="common">Field mustard</name>
    <dbReference type="NCBI Taxonomy" id="3711"/>
    <lineage>
        <taxon>Eukaryota</taxon>
        <taxon>Viridiplantae</taxon>
        <taxon>Streptophyta</taxon>
        <taxon>Embryophyta</taxon>
        <taxon>Tracheophyta</taxon>
        <taxon>Spermatophyta</taxon>
        <taxon>Magnoliopsida</taxon>
        <taxon>eudicotyledons</taxon>
        <taxon>Gunneridae</taxon>
        <taxon>Pentapetalae</taxon>
        <taxon>rosids</taxon>
        <taxon>malvids</taxon>
        <taxon>Brassicales</taxon>
        <taxon>Brassicaceae</taxon>
        <taxon>Brassiceae</taxon>
        <taxon>Brassica</taxon>
    </lineage>
</organism>
<evidence type="ECO:0000313" key="7">
    <source>
        <dbReference type="EnsemblPlants" id="Bra008567.1-P"/>
    </source>
</evidence>
<reference evidence="7" key="3">
    <citation type="submission" date="2023-03" db="UniProtKB">
        <authorList>
            <consortium name="EnsemblPlants"/>
        </authorList>
    </citation>
    <scope>IDENTIFICATION</scope>
    <source>
        <strain evidence="7">cv. Chiifu-401-42</strain>
    </source>
</reference>
<keyword evidence="8" id="KW-1185">Reference proteome</keyword>
<dbReference type="EnsemblPlants" id="Bra008567.1">
    <property type="protein sequence ID" value="Bra008567.1-P"/>
    <property type="gene ID" value="Bra008567"/>
</dbReference>
<dbReference type="PANTHER" id="PTHR31744">
    <property type="entry name" value="PROTEIN CUP-SHAPED COTYLEDON 2-RELATED"/>
    <property type="match status" value="1"/>
</dbReference>
<reference evidence="7 8" key="1">
    <citation type="journal article" date="2011" name="Nat. Genet.">
        <title>The genome of the mesopolyploid crop species Brassica rapa.</title>
        <authorList>
            <consortium name="Brassica rapa Genome Sequencing Project Consortium"/>
            <person name="Wang X."/>
            <person name="Wang H."/>
            <person name="Wang J."/>
            <person name="Sun R."/>
            <person name="Wu J."/>
            <person name="Liu S."/>
            <person name="Bai Y."/>
            <person name="Mun J.H."/>
            <person name="Bancroft I."/>
            <person name="Cheng F."/>
            <person name="Huang S."/>
            <person name="Li X."/>
            <person name="Hua W."/>
            <person name="Wang J."/>
            <person name="Wang X."/>
            <person name="Freeling M."/>
            <person name="Pires J.C."/>
            <person name="Paterson A.H."/>
            <person name="Chalhoub B."/>
            <person name="Wang B."/>
            <person name="Hayward A."/>
            <person name="Sharpe A.G."/>
            <person name="Park B.S."/>
            <person name="Weisshaar B."/>
            <person name="Liu B."/>
            <person name="Li B."/>
            <person name="Liu B."/>
            <person name="Tong C."/>
            <person name="Song C."/>
            <person name="Duran C."/>
            <person name="Peng C."/>
            <person name="Geng C."/>
            <person name="Koh C."/>
            <person name="Lin C."/>
            <person name="Edwards D."/>
            <person name="Mu D."/>
            <person name="Shen D."/>
            <person name="Soumpourou E."/>
            <person name="Li F."/>
            <person name="Fraser F."/>
            <person name="Conant G."/>
            <person name="Lassalle G."/>
            <person name="King G.J."/>
            <person name="Bonnema G."/>
            <person name="Tang H."/>
            <person name="Wang H."/>
            <person name="Belcram H."/>
            <person name="Zhou H."/>
            <person name="Hirakawa H."/>
            <person name="Abe H."/>
            <person name="Guo H."/>
            <person name="Wang H."/>
            <person name="Jin H."/>
            <person name="Parkin I.A."/>
            <person name="Batley J."/>
            <person name="Kim J.S."/>
            <person name="Just J."/>
            <person name="Li J."/>
            <person name="Xu J."/>
            <person name="Deng J."/>
            <person name="Kim J.A."/>
            <person name="Li J."/>
            <person name="Yu J."/>
            <person name="Meng J."/>
            <person name="Wang J."/>
            <person name="Min J."/>
            <person name="Poulain J."/>
            <person name="Wang J."/>
            <person name="Hatakeyama K."/>
            <person name="Wu K."/>
            <person name="Wang L."/>
            <person name="Fang L."/>
            <person name="Trick M."/>
            <person name="Links M.G."/>
            <person name="Zhao M."/>
            <person name="Jin M."/>
            <person name="Ramchiary N."/>
            <person name="Drou N."/>
            <person name="Berkman P.J."/>
            <person name="Cai Q."/>
            <person name="Huang Q."/>
            <person name="Li R."/>
            <person name="Tabata S."/>
            <person name="Cheng S."/>
            <person name="Zhang S."/>
            <person name="Zhang S."/>
            <person name="Huang S."/>
            <person name="Sato S."/>
            <person name="Sun S."/>
            <person name="Kwon S.J."/>
            <person name="Choi S.R."/>
            <person name="Lee T.H."/>
            <person name="Fan W."/>
            <person name="Zhao X."/>
            <person name="Tan X."/>
            <person name="Xu X."/>
            <person name="Wang Y."/>
            <person name="Qiu Y."/>
            <person name="Yin Y."/>
            <person name="Li Y."/>
            <person name="Du Y."/>
            <person name="Liao Y."/>
            <person name="Lim Y."/>
            <person name="Narusaka Y."/>
            <person name="Wang Y."/>
            <person name="Wang Z."/>
            <person name="Li Z."/>
            <person name="Wang Z."/>
            <person name="Xiong Z."/>
            <person name="Zhang Z."/>
        </authorList>
    </citation>
    <scope>NUCLEOTIDE SEQUENCE [LARGE SCALE GENOMIC DNA]</scope>
    <source>
        <strain evidence="7 8">cv. Chiifu-401-42</strain>
    </source>
</reference>
<dbReference type="GO" id="GO:0003677">
    <property type="term" value="F:DNA binding"/>
    <property type="evidence" value="ECO:0007669"/>
    <property type="project" value="UniProtKB-KW"/>
</dbReference>
<dbReference type="PROSITE" id="PS51005">
    <property type="entry name" value="NAC"/>
    <property type="match status" value="1"/>
</dbReference>
<dbReference type="OMA" id="WFRKAEN"/>
<name>M4CWH0_BRACM</name>
<reference evidence="7 8" key="2">
    <citation type="journal article" date="2018" name="Hortic Res">
        <title>Improved Brassica rapa reference genome by single-molecule sequencing and chromosome conformation capture technologies.</title>
        <authorList>
            <person name="Zhang L."/>
            <person name="Cai X."/>
            <person name="Wu J."/>
            <person name="Liu M."/>
            <person name="Grob S."/>
            <person name="Cheng F."/>
            <person name="Liang J."/>
            <person name="Cai C."/>
            <person name="Liu Z."/>
            <person name="Liu B."/>
            <person name="Wang F."/>
            <person name="Li S."/>
            <person name="Liu F."/>
            <person name="Li X."/>
            <person name="Cheng L."/>
            <person name="Yang W."/>
            <person name="Li M.H."/>
            <person name="Grossniklaus U."/>
            <person name="Zheng H."/>
            <person name="Wang X."/>
        </authorList>
    </citation>
    <scope>NUCLEOTIDE SEQUENCE [LARGE SCALE GENOMIC DNA]</scope>
    <source>
        <strain evidence="7 8">cv. Chiifu-401-42</strain>
    </source>
</reference>
<feature type="region of interest" description="Disordered" evidence="5">
    <location>
        <begin position="114"/>
        <end position="140"/>
    </location>
</feature>
<keyword evidence="3" id="KW-0804">Transcription</keyword>
<dbReference type="InParanoid" id="M4CWH0"/>
<dbReference type="InterPro" id="IPR003441">
    <property type="entry name" value="NAC-dom"/>
</dbReference>
<feature type="domain" description="NAC" evidence="6">
    <location>
        <begin position="6"/>
        <end position="153"/>
    </location>
</feature>
<accession>M4CWH0</accession>
<dbReference type="Proteomes" id="UP000011750">
    <property type="component" value="Chromosome A10"/>
</dbReference>
<evidence type="ECO:0000256" key="2">
    <source>
        <dbReference type="ARBA" id="ARBA00023125"/>
    </source>
</evidence>
<evidence type="ECO:0000313" key="8">
    <source>
        <dbReference type="Proteomes" id="UP000011750"/>
    </source>
</evidence>
<protein>
    <recommendedName>
        <fullName evidence="6">NAC domain-containing protein</fullName>
    </recommendedName>
</protein>
<proteinExistence type="predicted"/>
<dbReference type="Pfam" id="PF02365">
    <property type="entry name" value="NAM"/>
    <property type="match status" value="1"/>
</dbReference>
<feature type="compositionally biased region" description="Polar residues" evidence="5">
    <location>
        <begin position="127"/>
        <end position="140"/>
    </location>
</feature>
<keyword evidence="4" id="KW-0539">Nucleus</keyword>
<dbReference type="PANTHER" id="PTHR31744:SF210">
    <property type="entry name" value="NAC DOMAIN-CONTAINING PROTEIN 86-LIKE"/>
    <property type="match status" value="1"/>
</dbReference>
<dbReference type="GO" id="GO:0006355">
    <property type="term" value="P:regulation of DNA-templated transcription"/>
    <property type="evidence" value="ECO:0007669"/>
    <property type="project" value="InterPro"/>
</dbReference>
<evidence type="ECO:0000256" key="4">
    <source>
        <dbReference type="ARBA" id="ARBA00023242"/>
    </source>
</evidence>
<dbReference type="SUPFAM" id="SSF101941">
    <property type="entry name" value="NAC domain"/>
    <property type="match status" value="1"/>
</dbReference>
<dbReference type="STRING" id="51351.M4CWH0"/>
<evidence type="ECO:0000256" key="5">
    <source>
        <dbReference type="SAM" id="MobiDB-lite"/>
    </source>
</evidence>
<evidence type="ECO:0000256" key="3">
    <source>
        <dbReference type="ARBA" id="ARBA00023163"/>
    </source>
</evidence>
<dbReference type="eggNOG" id="ENOG502QV39">
    <property type="taxonomic scope" value="Eukaryota"/>
</dbReference>
<sequence length="447" mass="51274">MAPVSLPPGFRFHPTDEELITYYLKRKINSREIELEIIPEVDLYKCEPWDLPGKSLLPSKDQEWYFFSPRDRKYPNGSRTNRATKGGYWKATGKDRRDAYALCRVFKKIIIEGKPRDQHQQHHQPYAHTSSNISRSSSFDVGSDLEISSNTHQVLPYNTCANTQPIFGNAFGDHDDRSQYLSQNMAPSFSNYESPYGPYLNQSKVYTETECGMLQHQMSMPPLQVENTPVPTSIFSNGMNQNSGQCGFDDFTFATSNRNQLYNSNGDDHLIHIGNLEEQLLSAGHSTWMNMSNGSLNQSFAEDVEVLPSFEENDQDIEYFGRSETSTLNNIEIDEFFSFEDRVEDTDKSNITLNSSGSGMVEEENIVDRKMLICTRQTTQVLYHQVVPSQVLKVRINLVGGNEDRRLFTEEEGKDSWFRKAENVAKMKLKQISLVAKHYYQSFPIIF</sequence>
<keyword evidence="2" id="KW-0238">DNA-binding</keyword>
<evidence type="ECO:0000259" key="6">
    <source>
        <dbReference type="PROSITE" id="PS51005"/>
    </source>
</evidence>
<dbReference type="Gene3D" id="2.170.150.80">
    <property type="entry name" value="NAC domain"/>
    <property type="match status" value="1"/>
</dbReference>
<dbReference type="Gramene" id="Bra008567.1">
    <property type="protein sequence ID" value="Bra008567.1-P"/>
    <property type="gene ID" value="Bra008567"/>
</dbReference>
<evidence type="ECO:0000256" key="1">
    <source>
        <dbReference type="ARBA" id="ARBA00023015"/>
    </source>
</evidence>